<gene>
    <name evidence="1" type="ORF">DijuNPV-ORF-22</name>
</gene>
<evidence type="ECO:0000313" key="2">
    <source>
        <dbReference type="Proteomes" id="UP000831804"/>
    </source>
</evidence>
<dbReference type="EMBL" id="MK558262">
    <property type="protein sequence ID" value="QDL56939.1"/>
    <property type="molecule type" value="Genomic_DNA"/>
</dbReference>
<sequence length="52" mass="6385">MYTIDRMRSVFLNFLKQFFAYMIERMRIAYFTKSTTLNLTRLNTCAFIFLNK</sequence>
<keyword evidence="2" id="KW-1185">Reference proteome</keyword>
<accession>A0AAE6LCG5</accession>
<organism evidence="1 2">
    <name type="scientific">Dione juno nucleopolyhedrovirus</name>
    <dbReference type="NCBI Taxonomy" id="2594175"/>
    <lineage>
        <taxon>Viruses</taxon>
        <taxon>Viruses incertae sedis</taxon>
        <taxon>Naldaviricetes</taxon>
        <taxon>Lefavirales</taxon>
        <taxon>Baculoviridae</taxon>
        <taxon>Alphabaculovirus</taxon>
        <taxon>Alphabaculovirus dijunonis</taxon>
    </lineage>
</organism>
<reference evidence="1" key="1">
    <citation type="journal article" date="2019" name="Viruses">
        <title>A Nymphalid-Infecting Group I Alphabaculovirus Isolated from the Major Passion Fruit Caterpillar Pest Dione juno juno (Lepidoptera: Nymphalidae).</title>
        <authorList>
            <person name="Ribeiro B.M."/>
            <person name="Dos Santos E.R."/>
            <person name="Trentin L.B."/>
            <person name="da Silva L.A."/>
            <person name="de Melo F.L."/>
            <person name="Kitajima E.W."/>
            <person name="Ardisson-Araujo D.M.P."/>
        </authorList>
    </citation>
    <scope>NUCLEOTIDE SEQUENCE</scope>
    <source>
        <strain evidence="1">Araguari-MG</strain>
    </source>
</reference>
<name>A0AAE6LCG5_9ABAC</name>
<evidence type="ECO:0000313" key="1">
    <source>
        <dbReference type="EMBL" id="QDL56939.1"/>
    </source>
</evidence>
<proteinExistence type="predicted"/>
<dbReference type="Proteomes" id="UP000831804">
    <property type="component" value="Segment"/>
</dbReference>
<protein>
    <submittedName>
        <fullName evidence="1">Uncharacterized protein</fullName>
    </submittedName>
</protein>